<gene>
    <name evidence="2" type="ORF">BG006_008634</name>
</gene>
<reference evidence="2" key="1">
    <citation type="journal article" date="2020" name="Fungal Divers.">
        <title>Resolving the Mortierellaceae phylogeny through synthesis of multi-gene phylogenetics and phylogenomics.</title>
        <authorList>
            <person name="Vandepol N."/>
            <person name="Liber J."/>
            <person name="Desiro A."/>
            <person name="Na H."/>
            <person name="Kennedy M."/>
            <person name="Barry K."/>
            <person name="Grigoriev I.V."/>
            <person name="Miller A.N."/>
            <person name="O'Donnell K."/>
            <person name="Stajich J.E."/>
            <person name="Bonito G."/>
        </authorList>
    </citation>
    <scope>NUCLEOTIDE SEQUENCE</scope>
    <source>
        <strain evidence="2">NVP1</strain>
    </source>
</reference>
<comment type="caution">
    <text evidence="2">The sequence shown here is derived from an EMBL/GenBank/DDBJ whole genome shotgun (WGS) entry which is preliminary data.</text>
</comment>
<proteinExistence type="predicted"/>
<keyword evidence="3" id="KW-1185">Reference proteome</keyword>
<name>A0A9P5SIF9_9FUNG</name>
<keyword evidence="1" id="KW-0175">Coiled coil</keyword>
<evidence type="ECO:0000256" key="1">
    <source>
        <dbReference type="SAM" id="Coils"/>
    </source>
</evidence>
<organism evidence="2 3">
    <name type="scientific">Podila minutissima</name>
    <dbReference type="NCBI Taxonomy" id="64525"/>
    <lineage>
        <taxon>Eukaryota</taxon>
        <taxon>Fungi</taxon>
        <taxon>Fungi incertae sedis</taxon>
        <taxon>Mucoromycota</taxon>
        <taxon>Mortierellomycotina</taxon>
        <taxon>Mortierellomycetes</taxon>
        <taxon>Mortierellales</taxon>
        <taxon>Mortierellaceae</taxon>
        <taxon>Podila</taxon>
    </lineage>
</organism>
<dbReference type="Proteomes" id="UP000696485">
    <property type="component" value="Unassembled WGS sequence"/>
</dbReference>
<feature type="coiled-coil region" evidence="1">
    <location>
        <begin position="99"/>
        <end position="247"/>
    </location>
</feature>
<protein>
    <submittedName>
        <fullName evidence="2">Uncharacterized protein</fullName>
    </submittedName>
</protein>
<dbReference type="AlphaFoldDB" id="A0A9P5SIF9"/>
<sequence>MERHLAALEESSRRLMDIDVNAPRLYISLLLENEAVPVRDATAAERNLHSSNCDETLRNIKLNENTSDFEKVMEMALTLNEICANDHIQELLHHTDACHEDVMNSLAKLNASIAEVEEANRTGDLRRAQNDAQEQDELLPDIEREEGEIFALEQILSEKRQLLSQMQKELDALADMAASNEDMYQDPDPEADANNTAQIMEIEYLEEKLNQLTRQEQEQHSVFDQLAREREELAAQLQGDAHESEENSSPAFEDILKLWERISNQEGDAVIEPRGCREAVLKLETLLDGYERAQNDIIQLDTRDIDPPLSTTVKLAARTLQLLTEAGGSMALQELKERVGLEAEARGETDSLGVQAVYGLVACHLIHIDRSTKTNLVTFT</sequence>
<dbReference type="EMBL" id="JAAAUY010000594">
    <property type="protein sequence ID" value="KAF9328127.1"/>
    <property type="molecule type" value="Genomic_DNA"/>
</dbReference>
<accession>A0A9P5SIF9</accession>
<evidence type="ECO:0000313" key="3">
    <source>
        <dbReference type="Proteomes" id="UP000696485"/>
    </source>
</evidence>
<evidence type="ECO:0000313" key="2">
    <source>
        <dbReference type="EMBL" id="KAF9328127.1"/>
    </source>
</evidence>